<dbReference type="Pfam" id="PF00534">
    <property type="entry name" value="Glycos_transf_1"/>
    <property type="match status" value="1"/>
</dbReference>
<gene>
    <name evidence="7 10" type="primary">glgA</name>
    <name evidence="10" type="ordered locus">ANT_21040</name>
</gene>
<evidence type="ECO:0000256" key="5">
    <source>
        <dbReference type="ARBA" id="ARBA00022679"/>
    </source>
</evidence>
<dbReference type="eggNOG" id="COG0297">
    <property type="taxonomic scope" value="Bacteria"/>
</dbReference>
<evidence type="ECO:0000313" key="11">
    <source>
        <dbReference type="Proteomes" id="UP000008922"/>
    </source>
</evidence>
<dbReference type="CDD" id="cd03791">
    <property type="entry name" value="GT5_Glycogen_synthase_DULL1-like"/>
    <property type="match status" value="1"/>
</dbReference>
<evidence type="ECO:0000256" key="2">
    <source>
        <dbReference type="ARBA" id="ARBA00002764"/>
    </source>
</evidence>
<dbReference type="InterPro" id="IPR001296">
    <property type="entry name" value="Glyco_trans_1"/>
</dbReference>
<dbReference type="InterPro" id="IPR011835">
    <property type="entry name" value="GS/SS"/>
</dbReference>
<dbReference type="NCBIfam" id="TIGR02095">
    <property type="entry name" value="glgA"/>
    <property type="match status" value="1"/>
</dbReference>
<dbReference type="InParanoid" id="E8MXP9"/>
<sequence length="493" mass="55347">MISGKGWKMAQPFRVLMVSAEAEPYVKVGGLGDVAGSLPKALLKLPKDVLEGNSLDVRLVLPFHPVIAREVAAQEPLVVVQVPKREGTVEARIYLSEIAGYPVYLIDGEPISRASTVYSLDSAQDADKYIFFSLAVLEMIQALGWKPHVLHAHDWHTAIAVYELARRRDQDDFYRGIKSLFTIHNLPYMGAGAEKVLPEYAIPPSEDIRLPWWGKSLPLPMALSTADFLSTVSPTYSREMLTSEFGCGLEDFLRSRSSTLFGILNGLDTQIWNPQEDSFILRKFSAENPRDRLPNKQALLDQLGLVPEEEAPLLGLIGRFDRQKGIDLAIGALRMMAEQPWQAVLLGSGDPVLEESARNLEREFPERVRVVIKFDLRLSHQIYAGADMLLMPSRYEPCGLAQLIAMRYGCIPVARATGGLRDTISDLPDPSMSTGFLFNEATPEALAEALRRAIVAYEDSTGWEMRQRNAMQQDFSWSRSAQEYYRLYRLLWL</sequence>
<proteinExistence type="inferred from homology"/>
<accession>E8MXP9</accession>
<evidence type="ECO:0000313" key="10">
    <source>
        <dbReference type="EMBL" id="BAJ64130.1"/>
    </source>
</evidence>
<dbReference type="GO" id="GO:0009011">
    <property type="term" value="F:alpha-1,4-glucan glucosyltransferase (ADP-glucose donor) activity"/>
    <property type="evidence" value="ECO:0007669"/>
    <property type="project" value="UniProtKB-UniRule"/>
</dbReference>
<evidence type="ECO:0000256" key="1">
    <source>
        <dbReference type="ARBA" id="ARBA00001478"/>
    </source>
</evidence>
<keyword evidence="6 7" id="KW-0320">Glycogen biosynthesis</keyword>
<keyword evidence="11" id="KW-1185">Reference proteome</keyword>
<dbReference type="GO" id="GO:0005978">
    <property type="term" value="P:glycogen biosynthetic process"/>
    <property type="evidence" value="ECO:0007669"/>
    <property type="project" value="UniProtKB-UniRule"/>
</dbReference>
<dbReference type="STRING" id="926569.ANT_21040"/>
<reference evidence="10 11" key="1">
    <citation type="submission" date="2010-12" db="EMBL/GenBank/DDBJ databases">
        <title>Whole genome sequence of Anaerolinea thermophila UNI-1.</title>
        <authorList>
            <person name="Narita-Yamada S."/>
            <person name="Kishi E."/>
            <person name="Watanabe Y."/>
            <person name="Takasaki K."/>
            <person name="Ankai A."/>
            <person name="Oguchi A."/>
            <person name="Fukui S."/>
            <person name="Takahashi M."/>
            <person name="Yashiro I."/>
            <person name="Hosoyama A."/>
            <person name="Sekiguchi Y."/>
            <person name="Hanada S."/>
            <person name="Fujita N."/>
        </authorList>
    </citation>
    <scope>NUCLEOTIDE SEQUENCE [LARGE SCALE GENOMIC DNA]</scope>
    <source>
        <strain evidence="11">DSM 14523 / JCM 11388 / NBRC 100420 / UNI-1</strain>
    </source>
</reference>
<comment type="catalytic activity">
    <reaction evidence="1 7">
        <text>[(1-&gt;4)-alpha-D-glucosyl](n) + ADP-alpha-D-glucose = [(1-&gt;4)-alpha-D-glucosyl](n+1) + ADP + H(+)</text>
        <dbReference type="Rhea" id="RHEA:18189"/>
        <dbReference type="Rhea" id="RHEA-COMP:9584"/>
        <dbReference type="Rhea" id="RHEA-COMP:9587"/>
        <dbReference type="ChEBI" id="CHEBI:15378"/>
        <dbReference type="ChEBI" id="CHEBI:15444"/>
        <dbReference type="ChEBI" id="CHEBI:57498"/>
        <dbReference type="ChEBI" id="CHEBI:456216"/>
        <dbReference type="EC" id="2.4.1.21"/>
    </reaction>
</comment>
<dbReference type="PANTHER" id="PTHR45825">
    <property type="entry name" value="GRANULE-BOUND STARCH SYNTHASE 1, CHLOROPLASTIC/AMYLOPLASTIC"/>
    <property type="match status" value="1"/>
</dbReference>
<keyword evidence="5 7" id="KW-0808">Transferase</keyword>
<evidence type="ECO:0000259" key="9">
    <source>
        <dbReference type="Pfam" id="PF08323"/>
    </source>
</evidence>
<dbReference type="UniPathway" id="UPA00164"/>
<dbReference type="EMBL" id="AP012029">
    <property type="protein sequence ID" value="BAJ64130.1"/>
    <property type="molecule type" value="Genomic_DNA"/>
</dbReference>
<dbReference type="Pfam" id="PF08323">
    <property type="entry name" value="Glyco_transf_5"/>
    <property type="match status" value="1"/>
</dbReference>
<evidence type="ECO:0000256" key="7">
    <source>
        <dbReference type="HAMAP-Rule" id="MF_00484"/>
    </source>
</evidence>
<dbReference type="KEGG" id="atm:ANT_21040"/>
<name>E8MXP9_ANATU</name>
<dbReference type="GO" id="GO:0004373">
    <property type="term" value="F:alpha-1,4-glucan glucosyltransferase (UDP-glucose donor) activity"/>
    <property type="evidence" value="ECO:0007669"/>
    <property type="project" value="InterPro"/>
</dbReference>
<comment type="function">
    <text evidence="2 7">Synthesizes alpha-1,4-glucan chains using ADP-glucose.</text>
</comment>
<feature type="domain" description="Glycosyl transferase family 1" evidence="8">
    <location>
        <begin position="308"/>
        <end position="455"/>
    </location>
</feature>
<dbReference type="HAMAP" id="MF_00484">
    <property type="entry name" value="Glycogen_synth"/>
    <property type="match status" value="1"/>
</dbReference>
<protein>
    <recommendedName>
        <fullName evidence="7">Glycogen synthase</fullName>
        <ecNumber evidence="7">2.4.1.21</ecNumber>
    </recommendedName>
    <alternativeName>
        <fullName evidence="7">Starch [bacterial glycogen] synthase</fullName>
    </alternativeName>
</protein>
<dbReference type="Gene3D" id="3.40.50.2000">
    <property type="entry name" value="Glycogen Phosphorylase B"/>
    <property type="match status" value="2"/>
</dbReference>
<evidence type="ECO:0000256" key="6">
    <source>
        <dbReference type="ARBA" id="ARBA00023056"/>
    </source>
</evidence>
<evidence type="ECO:0000256" key="4">
    <source>
        <dbReference type="ARBA" id="ARBA00022676"/>
    </source>
</evidence>
<dbReference type="FunCoup" id="E8MXP9">
    <property type="interactions" value="78"/>
</dbReference>
<evidence type="ECO:0000256" key="3">
    <source>
        <dbReference type="ARBA" id="ARBA00010281"/>
    </source>
</evidence>
<dbReference type="EC" id="2.4.1.21" evidence="7"/>
<dbReference type="PANTHER" id="PTHR45825:SF11">
    <property type="entry name" value="ALPHA AMYLASE DOMAIN-CONTAINING PROTEIN"/>
    <property type="match status" value="1"/>
</dbReference>
<dbReference type="InterPro" id="IPR013534">
    <property type="entry name" value="Starch_synth_cat_dom"/>
</dbReference>
<dbReference type="OrthoDB" id="9808590at2"/>
<dbReference type="AlphaFoldDB" id="E8MXP9"/>
<evidence type="ECO:0000259" key="8">
    <source>
        <dbReference type="Pfam" id="PF00534"/>
    </source>
</evidence>
<dbReference type="Proteomes" id="UP000008922">
    <property type="component" value="Chromosome"/>
</dbReference>
<feature type="domain" description="Starch synthase catalytic" evidence="9">
    <location>
        <begin position="14"/>
        <end position="254"/>
    </location>
</feature>
<dbReference type="SUPFAM" id="SSF53756">
    <property type="entry name" value="UDP-Glycosyltransferase/glycogen phosphorylase"/>
    <property type="match status" value="1"/>
</dbReference>
<comment type="similarity">
    <text evidence="3 7">Belongs to the glycosyltransferase 1 family. Bacterial/plant glycogen synthase subfamily.</text>
</comment>
<organism evidence="10 11">
    <name type="scientific">Anaerolinea thermophila (strain DSM 14523 / JCM 11388 / NBRC 100420 / UNI-1)</name>
    <dbReference type="NCBI Taxonomy" id="926569"/>
    <lineage>
        <taxon>Bacteria</taxon>
        <taxon>Bacillati</taxon>
        <taxon>Chloroflexota</taxon>
        <taxon>Anaerolineae</taxon>
        <taxon>Anaerolineales</taxon>
        <taxon>Anaerolineaceae</taxon>
        <taxon>Anaerolinea</taxon>
    </lineage>
</organism>
<feature type="binding site" evidence="7">
    <location>
        <position position="27"/>
    </location>
    <ligand>
        <name>ADP-alpha-D-glucose</name>
        <dbReference type="ChEBI" id="CHEBI:57498"/>
    </ligand>
</feature>
<dbReference type="HOGENOM" id="CLU_009583_18_5_0"/>
<comment type="pathway">
    <text evidence="7">Glycan biosynthesis; glycogen biosynthesis.</text>
</comment>
<keyword evidence="4 7" id="KW-0328">Glycosyltransferase</keyword>